<dbReference type="Pfam" id="PF07730">
    <property type="entry name" value="HisKA_3"/>
    <property type="match status" value="1"/>
</dbReference>
<dbReference type="PANTHER" id="PTHR24421">
    <property type="entry name" value="NITRATE/NITRITE SENSOR PROTEIN NARX-RELATED"/>
    <property type="match status" value="1"/>
</dbReference>
<evidence type="ECO:0000256" key="3">
    <source>
        <dbReference type="ARBA" id="ARBA00022553"/>
    </source>
</evidence>
<evidence type="ECO:0000256" key="1">
    <source>
        <dbReference type="ARBA" id="ARBA00000085"/>
    </source>
</evidence>
<comment type="caution">
    <text evidence="11">The sequence shown here is derived from an EMBL/GenBank/DDBJ whole genome shotgun (WGS) entry which is preliminary data.</text>
</comment>
<dbReference type="InterPro" id="IPR050482">
    <property type="entry name" value="Sensor_HK_TwoCompSys"/>
</dbReference>
<dbReference type="PANTHER" id="PTHR24421:SF10">
    <property type="entry name" value="NITRATE_NITRITE SENSOR PROTEIN NARQ"/>
    <property type="match status" value="1"/>
</dbReference>
<keyword evidence="6 11" id="KW-0418">Kinase</keyword>
<feature type="transmembrane region" description="Helical" evidence="9">
    <location>
        <begin position="77"/>
        <end position="99"/>
    </location>
</feature>
<keyword evidence="7" id="KW-0067">ATP-binding</keyword>
<keyword evidence="9" id="KW-0472">Membrane</keyword>
<proteinExistence type="predicted"/>
<feature type="transmembrane region" description="Helical" evidence="9">
    <location>
        <begin position="143"/>
        <end position="167"/>
    </location>
</feature>
<evidence type="ECO:0000256" key="2">
    <source>
        <dbReference type="ARBA" id="ARBA00012438"/>
    </source>
</evidence>
<dbReference type="InterPro" id="IPR036890">
    <property type="entry name" value="HATPase_C_sf"/>
</dbReference>
<name>A0ABW6GF87_9ACTN</name>
<dbReference type="CDD" id="cd16917">
    <property type="entry name" value="HATPase_UhpB-NarQ-NarX-like"/>
    <property type="match status" value="1"/>
</dbReference>
<keyword evidence="5" id="KW-0547">Nucleotide-binding</keyword>
<evidence type="ECO:0000259" key="10">
    <source>
        <dbReference type="SMART" id="SM00387"/>
    </source>
</evidence>
<dbReference type="Gene3D" id="3.30.565.10">
    <property type="entry name" value="Histidine kinase-like ATPase, C-terminal domain"/>
    <property type="match status" value="1"/>
</dbReference>
<dbReference type="EMBL" id="JBHYPX010000006">
    <property type="protein sequence ID" value="MFE1351410.1"/>
    <property type="molecule type" value="Genomic_DNA"/>
</dbReference>
<dbReference type="Pfam" id="PF02518">
    <property type="entry name" value="HATPase_c"/>
    <property type="match status" value="1"/>
</dbReference>
<protein>
    <recommendedName>
        <fullName evidence="2">histidine kinase</fullName>
        <ecNumber evidence="2">2.7.13.3</ecNumber>
    </recommendedName>
</protein>
<evidence type="ECO:0000313" key="11">
    <source>
        <dbReference type="EMBL" id="MFE1351410.1"/>
    </source>
</evidence>
<dbReference type="GO" id="GO:0016301">
    <property type="term" value="F:kinase activity"/>
    <property type="evidence" value="ECO:0007669"/>
    <property type="project" value="UniProtKB-KW"/>
</dbReference>
<dbReference type="SUPFAM" id="SSF55874">
    <property type="entry name" value="ATPase domain of HSP90 chaperone/DNA topoisomerase II/histidine kinase"/>
    <property type="match status" value="1"/>
</dbReference>
<accession>A0ABW6GF87</accession>
<evidence type="ECO:0000256" key="8">
    <source>
        <dbReference type="ARBA" id="ARBA00023012"/>
    </source>
</evidence>
<dbReference type="Gene3D" id="1.20.5.1930">
    <property type="match status" value="1"/>
</dbReference>
<reference evidence="11 12" key="1">
    <citation type="submission" date="2024-09" db="EMBL/GenBank/DDBJ databases">
        <title>The Natural Products Discovery Center: Release of the First 8490 Sequenced Strains for Exploring Actinobacteria Biosynthetic Diversity.</title>
        <authorList>
            <person name="Kalkreuter E."/>
            <person name="Kautsar S.A."/>
            <person name="Yang D."/>
            <person name="Bader C.D."/>
            <person name="Teijaro C.N."/>
            <person name="Fluegel L."/>
            <person name="Davis C.M."/>
            <person name="Simpson J.R."/>
            <person name="Lauterbach L."/>
            <person name="Steele A.D."/>
            <person name="Gui C."/>
            <person name="Meng S."/>
            <person name="Li G."/>
            <person name="Viehrig K."/>
            <person name="Ye F."/>
            <person name="Su P."/>
            <person name="Kiefer A.F."/>
            <person name="Nichols A."/>
            <person name="Cepeda A.J."/>
            <person name="Yan W."/>
            <person name="Fan B."/>
            <person name="Jiang Y."/>
            <person name="Adhikari A."/>
            <person name="Zheng C.-J."/>
            <person name="Schuster L."/>
            <person name="Cowan T.M."/>
            <person name="Smanski M.J."/>
            <person name="Chevrette M.G."/>
            <person name="De Carvalho L.P.S."/>
            <person name="Shen B."/>
        </authorList>
    </citation>
    <scope>NUCLEOTIDE SEQUENCE [LARGE SCALE GENOMIC DNA]</scope>
    <source>
        <strain evidence="11 12">NPDC058753</strain>
    </source>
</reference>
<dbReference type="RefSeq" id="WP_380319939.1">
    <property type="nucleotide sequence ID" value="NZ_JBHYPW010000010.1"/>
</dbReference>
<dbReference type="InterPro" id="IPR003594">
    <property type="entry name" value="HATPase_dom"/>
</dbReference>
<dbReference type="SMART" id="SM00387">
    <property type="entry name" value="HATPase_c"/>
    <property type="match status" value="1"/>
</dbReference>
<evidence type="ECO:0000256" key="9">
    <source>
        <dbReference type="SAM" id="Phobius"/>
    </source>
</evidence>
<dbReference type="EC" id="2.7.13.3" evidence="2"/>
<dbReference type="InterPro" id="IPR011712">
    <property type="entry name" value="Sig_transdc_His_kin_sub3_dim/P"/>
</dbReference>
<sequence>MPPTAATASRLRLPVLARVSGLVPAPLADAAPAAVLCVAMLVERFGAAARIGGRMPLALALTVLLTAAAAARRRAPLAAYLLATLALTVEAQAVAPSPISPYANLLGAYAAGRYGGRGRAWWGPPLVVVGVVGYFAGQDVEVVMPVGVLAVWLAVWAFGWAGAYRLAEQAAERRRARAELLAEERSRIAREVHDLVGHSLNLMLVQAGAARRLIDRTPERSRDLLVEIERTGTEALGELDRVLGLLRGTAPRLRDGAPDSEPGIAELPRLTERMAQAGLAVALHRDTPPLPPEQDRCAYRVVQEALTNALRHSGAGHATVRIVRRADATLVEVADDGSGPPPGHRPGRGLTGIAERAARLNGTAQHGLGPNGGFLVRVVLPVAEER</sequence>
<keyword evidence="8" id="KW-0902">Two-component regulatory system</keyword>
<keyword evidence="9" id="KW-1133">Transmembrane helix</keyword>
<feature type="transmembrane region" description="Helical" evidence="9">
    <location>
        <begin position="120"/>
        <end position="137"/>
    </location>
</feature>
<gene>
    <name evidence="11" type="ORF">ACFW6T_05395</name>
</gene>
<comment type="catalytic activity">
    <reaction evidence="1">
        <text>ATP + protein L-histidine = ADP + protein N-phospho-L-histidine.</text>
        <dbReference type="EC" id="2.7.13.3"/>
    </reaction>
</comment>
<feature type="transmembrane region" description="Helical" evidence="9">
    <location>
        <begin position="20"/>
        <end position="42"/>
    </location>
</feature>
<evidence type="ECO:0000256" key="6">
    <source>
        <dbReference type="ARBA" id="ARBA00022777"/>
    </source>
</evidence>
<evidence type="ECO:0000256" key="4">
    <source>
        <dbReference type="ARBA" id="ARBA00022679"/>
    </source>
</evidence>
<evidence type="ECO:0000256" key="5">
    <source>
        <dbReference type="ARBA" id="ARBA00022741"/>
    </source>
</evidence>
<keyword evidence="12" id="KW-1185">Reference proteome</keyword>
<dbReference type="Proteomes" id="UP001599542">
    <property type="component" value="Unassembled WGS sequence"/>
</dbReference>
<evidence type="ECO:0000256" key="7">
    <source>
        <dbReference type="ARBA" id="ARBA00022840"/>
    </source>
</evidence>
<keyword evidence="3" id="KW-0597">Phosphoprotein</keyword>
<feature type="domain" description="Histidine kinase/HSP90-like ATPase" evidence="10">
    <location>
        <begin position="293"/>
        <end position="384"/>
    </location>
</feature>
<organism evidence="11 12">
    <name type="scientific">Kitasatospora phosalacinea</name>
    <dbReference type="NCBI Taxonomy" id="2065"/>
    <lineage>
        <taxon>Bacteria</taxon>
        <taxon>Bacillati</taxon>
        <taxon>Actinomycetota</taxon>
        <taxon>Actinomycetes</taxon>
        <taxon>Kitasatosporales</taxon>
        <taxon>Streptomycetaceae</taxon>
        <taxon>Kitasatospora</taxon>
    </lineage>
</organism>
<keyword evidence="9" id="KW-0812">Transmembrane</keyword>
<keyword evidence="4" id="KW-0808">Transferase</keyword>
<feature type="transmembrane region" description="Helical" evidence="9">
    <location>
        <begin position="54"/>
        <end position="71"/>
    </location>
</feature>
<evidence type="ECO:0000313" key="12">
    <source>
        <dbReference type="Proteomes" id="UP001599542"/>
    </source>
</evidence>